<comment type="caution">
    <text evidence="2">The sequence shown here is derived from an EMBL/GenBank/DDBJ whole genome shotgun (WGS) entry which is preliminary data.</text>
</comment>
<dbReference type="RefSeq" id="WP_193922234.1">
    <property type="nucleotide sequence ID" value="NZ_JADEWL010000060.1"/>
</dbReference>
<dbReference type="SUPFAM" id="SSF58104">
    <property type="entry name" value="Methyl-accepting chemotaxis protein (MCP) signaling domain"/>
    <property type="match status" value="1"/>
</dbReference>
<feature type="compositionally biased region" description="Basic and acidic residues" evidence="1">
    <location>
        <begin position="86"/>
        <end position="110"/>
    </location>
</feature>
<feature type="region of interest" description="Disordered" evidence="1">
    <location>
        <begin position="86"/>
        <end position="132"/>
    </location>
</feature>
<sequence length="132" mass="14698">MTDSVRNVTEFTAENTGKIGNALKTYQVIAPDAYNWLPERVNAQSVWMQRLENLEEAASGIEMVTGEILSITENVNEINKQSEEFNKGIEDLTPKERKDNKPIADKKASDKAASTTPSLPPVTLEDFKSILE</sequence>
<proteinExistence type="predicted"/>
<keyword evidence="3" id="KW-1185">Reference proteome</keyword>
<reference evidence="2" key="1">
    <citation type="submission" date="2020-10" db="EMBL/GenBank/DDBJ databases">
        <authorList>
            <person name="Castelo-Branco R."/>
            <person name="Eusebio N."/>
            <person name="Adriana R."/>
            <person name="Vieira A."/>
            <person name="Brugerolle De Fraissinette N."/>
            <person name="Rezende De Castro R."/>
            <person name="Schneider M.P."/>
            <person name="Vasconcelos V."/>
            <person name="Leao P.N."/>
        </authorList>
    </citation>
    <scope>NUCLEOTIDE SEQUENCE</scope>
    <source>
        <strain evidence="2">LEGE 06105</strain>
    </source>
</reference>
<gene>
    <name evidence="2" type="ORF">IQ247_17495</name>
</gene>
<dbReference type="EMBL" id="JADEWL010000060">
    <property type="protein sequence ID" value="MBE9214441.1"/>
    <property type="molecule type" value="Genomic_DNA"/>
</dbReference>
<evidence type="ECO:0000256" key="1">
    <source>
        <dbReference type="SAM" id="MobiDB-lite"/>
    </source>
</evidence>
<evidence type="ECO:0000313" key="2">
    <source>
        <dbReference type="EMBL" id="MBE9214441.1"/>
    </source>
</evidence>
<dbReference type="AlphaFoldDB" id="A0A8J7K143"/>
<protein>
    <submittedName>
        <fullName evidence="2">Uncharacterized protein</fullName>
    </submittedName>
</protein>
<accession>A0A8J7K143</accession>
<evidence type="ECO:0000313" key="3">
    <source>
        <dbReference type="Proteomes" id="UP000620559"/>
    </source>
</evidence>
<name>A0A8J7K143_9CYAN</name>
<dbReference type="Proteomes" id="UP000620559">
    <property type="component" value="Unassembled WGS sequence"/>
</dbReference>
<organism evidence="2 3">
    <name type="scientific">Plectonema cf. radiosum LEGE 06105</name>
    <dbReference type="NCBI Taxonomy" id="945769"/>
    <lineage>
        <taxon>Bacteria</taxon>
        <taxon>Bacillati</taxon>
        <taxon>Cyanobacteriota</taxon>
        <taxon>Cyanophyceae</taxon>
        <taxon>Oscillatoriophycideae</taxon>
        <taxon>Oscillatoriales</taxon>
        <taxon>Microcoleaceae</taxon>
        <taxon>Plectonema</taxon>
    </lineage>
</organism>